<keyword evidence="1" id="KW-0678">Repressor</keyword>
<gene>
    <name evidence="7" type="ORF">RXV79_19680</name>
</gene>
<evidence type="ECO:0000256" key="1">
    <source>
        <dbReference type="ARBA" id="ARBA00022491"/>
    </source>
</evidence>
<dbReference type="RefSeq" id="WP_316699802.1">
    <property type="nucleotide sequence ID" value="NZ_CP136336.1"/>
</dbReference>
<sequence length="135" mass="15002">MWIAELARRAGVKPTTVRHYLREGLLSPRTGHAGGSRPYLEFTEADLRLLSSIQAGQALGLSLEEIRMLIGVRRSGEGHARMLKVLTAQREKLRGRAQDLQAMLTFLERKIAWLESGAKGAPPSHAEIHDAKKLK</sequence>
<keyword evidence="3" id="KW-0238">DNA-binding</keyword>
<keyword evidence="5" id="KW-0175">Coiled coil</keyword>
<evidence type="ECO:0000259" key="6">
    <source>
        <dbReference type="PROSITE" id="PS50937"/>
    </source>
</evidence>
<evidence type="ECO:0000256" key="2">
    <source>
        <dbReference type="ARBA" id="ARBA00023015"/>
    </source>
</evidence>
<keyword evidence="8" id="KW-1185">Reference proteome</keyword>
<keyword evidence="2" id="KW-0805">Transcription regulation</keyword>
<accession>A0ABZ0CQ72</accession>
<dbReference type="PROSITE" id="PS50937">
    <property type="entry name" value="HTH_MERR_2"/>
    <property type="match status" value="1"/>
</dbReference>
<dbReference type="Pfam" id="PF13411">
    <property type="entry name" value="MerR_1"/>
    <property type="match status" value="1"/>
</dbReference>
<dbReference type="InterPro" id="IPR000551">
    <property type="entry name" value="MerR-type_HTH_dom"/>
</dbReference>
<dbReference type="InterPro" id="IPR047057">
    <property type="entry name" value="MerR_fam"/>
</dbReference>
<dbReference type="Proteomes" id="UP001303946">
    <property type="component" value="Chromosome"/>
</dbReference>
<protein>
    <submittedName>
        <fullName evidence="7">MerR family transcriptional regulator</fullName>
    </submittedName>
</protein>
<evidence type="ECO:0000256" key="4">
    <source>
        <dbReference type="ARBA" id="ARBA00023163"/>
    </source>
</evidence>
<dbReference type="Gene3D" id="1.10.1660.10">
    <property type="match status" value="1"/>
</dbReference>
<organism evidence="7 8">
    <name type="scientific">Piscinibacter gummiphilus</name>
    <dbReference type="NCBI Taxonomy" id="946333"/>
    <lineage>
        <taxon>Bacteria</taxon>
        <taxon>Pseudomonadati</taxon>
        <taxon>Pseudomonadota</taxon>
        <taxon>Betaproteobacteria</taxon>
        <taxon>Burkholderiales</taxon>
        <taxon>Sphaerotilaceae</taxon>
        <taxon>Piscinibacter</taxon>
    </lineage>
</organism>
<proteinExistence type="predicted"/>
<dbReference type="SMART" id="SM00422">
    <property type="entry name" value="HTH_MERR"/>
    <property type="match status" value="1"/>
</dbReference>
<dbReference type="SUPFAM" id="SSF46955">
    <property type="entry name" value="Putative DNA-binding domain"/>
    <property type="match status" value="1"/>
</dbReference>
<dbReference type="EMBL" id="CP136336">
    <property type="protein sequence ID" value="WOB07128.1"/>
    <property type="molecule type" value="Genomic_DNA"/>
</dbReference>
<keyword evidence="4" id="KW-0804">Transcription</keyword>
<evidence type="ECO:0000256" key="3">
    <source>
        <dbReference type="ARBA" id="ARBA00023125"/>
    </source>
</evidence>
<reference evidence="7 8" key="1">
    <citation type="submission" date="2023-10" db="EMBL/GenBank/DDBJ databases">
        <title>Bacteria for the degradation of biodegradable plastic PBAT(Polybutylene adipate terephthalate).</title>
        <authorList>
            <person name="Weon H.-Y."/>
            <person name="Yeon J."/>
        </authorList>
    </citation>
    <scope>NUCLEOTIDE SEQUENCE [LARGE SCALE GENOMIC DNA]</scope>
    <source>
        <strain evidence="7 8">SBD 7-3</strain>
    </source>
</reference>
<feature type="coiled-coil region" evidence="5">
    <location>
        <begin position="83"/>
        <end position="110"/>
    </location>
</feature>
<evidence type="ECO:0000256" key="5">
    <source>
        <dbReference type="SAM" id="Coils"/>
    </source>
</evidence>
<feature type="domain" description="HTH merR-type" evidence="6">
    <location>
        <begin position="1"/>
        <end position="72"/>
    </location>
</feature>
<dbReference type="PANTHER" id="PTHR30204:SF69">
    <property type="entry name" value="MERR-FAMILY TRANSCRIPTIONAL REGULATOR"/>
    <property type="match status" value="1"/>
</dbReference>
<name>A0ABZ0CQ72_9BURK</name>
<dbReference type="InterPro" id="IPR009061">
    <property type="entry name" value="DNA-bd_dom_put_sf"/>
</dbReference>
<dbReference type="PANTHER" id="PTHR30204">
    <property type="entry name" value="REDOX-CYCLING DRUG-SENSING TRANSCRIPTIONAL ACTIVATOR SOXR"/>
    <property type="match status" value="1"/>
</dbReference>
<evidence type="ECO:0000313" key="8">
    <source>
        <dbReference type="Proteomes" id="UP001303946"/>
    </source>
</evidence>
<evidence type="ECO:0000313" key="7">
    <source>
        <dbReference type="EMBL" id="WOB07128.1"/>
    </source>
</evidence>